<evidence type="ECO:0000256" key="1">
    <source>
        <dbReference type="SAM" id="MobiDB-lite"/>
    </source>
</evidence>
<keyword evidence="2" id="KW-0689">Ribosomal protein</keyword>
<keyword evidence="2" id="KW-0687">Ribonucleoprotein</keyword>
<dbReference type="Proteomes" id="UP001163823">
    <property type="component" value="Chromosome 10"/>
</dbReference>
<evidence type="ECO:0000313" key="3">
    <source>
        <dbReference type="Proteomes" id="UP001163823"/>
    </source>
</evidence>
<sequence length="156" mass="17525">MATLQKFKLLTAPCGLTQSPTRSPRTSPVVHFRHRKNTLRMLLSRSTSRRSPRLQDMPYQQITPTSLPKVIKKDSTQRNSLKDLFVSSPPPMEEGPDEMDKKIVRGQTAGSVGNVSPDGSVYSRDGPASPRPVWLGFRCRSLLRRAWRPVLVSISE</sequence>
<dbReference type="KEGG" id="qsa:O6P43_025745"/>
<dbReference type="EMBL" id="JARAOO010000010">
    <property type="protein sequence ID" value="KAJ7954137.1"/>
    <property type="molecule type" value="Genomic_DNA"/>
</dbReference>
<feature type="region of interest" description="Disordered" evidence="1">
    <location>
        <begin position="46"/>
        <end position="98"/>
    </location>
</feature>
<keyword evidence="3" id="KW-1185">Reference proteome</keyword>
<dbReference type="AlphaFoldDB" id="A0AAD7LAF0"/>
<gene>
    <name evidence="2" type="ORF">O6P43_025745</name>
</gene>
<name>A0AAD7LAF0_QUISA</name>
<dbReference type="GO" id="GO:0005840">
    <property type="term" value="C:ribosome"/>
    <property type="evidence" value="ECO:0007669"/>
    <property type="project" value="UniProtKB-KW"/>
</dbReference>
<organism evidence="2 3">
    <name type="scientific">Quillaja saponaria</name>
    <name type="common">Soap bark tree</name>
    <dbReference type="NCBI Taxonomy" id="32244"/>
    <lineage>
        <taxon>Eukaryota</taxon>
        <taxon>Viridiplantae</taxon>
        <taxon>Streptophyta</taxon>
        <taxon>Embryophyta</taxon>
        <taxon>Tracheophyta</taxon>
        <taxon>Spermatophyta</taxon>
        <taxon>Magnoliopsida</taxon>
        <taxon>eudicotyledons</taxon>
        <taxon>Gunneridae</taxon>
        <taxon>Pentapetalae</taxon>
        <taxon>rosids</taxon>
        <taxon>fabids</taxon>
        <taxon>Fabales</taxon>
        <taxon>Quillajaceae</taxon>
        <taxon>Quillaja</taxon>
    </lineage>
</organism>
<accession>A0AAD7LAF0</accession>
<proteinExistence type="predicted"/>
<reference evidence="2" key="1">
    <citation type="journal article" date="2023" name="Science">
        <title>Elucidation of the pathway for biosynthesis of saponin adjuvants from the soapbark tree.</title>
        <authorList>
            <person name="Reed J."/>
            <person name="Orme A."/>
            <person name="El-Demerdash A."/>
            <person name="Owen C."/>
            <person name="Martin L.B.B."/>
            <person name="Misra R.C."/>
            <person name="Kikuchi S."/>
            <person name="Rejzek M."/>
            <person name="Martin A.C."/>
            <person name="Harkess A."/>
            <person name="Leebens-Mack J."/>
            <person name="Louveau T."/>
            <person name="Stephenson M.J."/>
            <person name="Osbourn A."/>
        </authorList>
    </citation>
    <scope>NUCLEOTIDE SEQUENCE</scope>
    <source>
        <strain evidence="2">S10</strain>
    </source>
</reference>
<evidence type="ECO:0000313" key="2">
    <source>
        <dbReference type="EMBL" id="KAJ7954137.1"/>
    </source>
</evidence>
<dbReference type="PANTHER" id="PTHR34542:SF1">
    <property type="entry name" value="OS08G0359900 PROTEIN"/>
    <property type="match status" value="1"/>
</dbReference>
<protein>
    <submittedName>
        <fullName evidence="2">50S ribosomal protein-like protein</fullName>
    </submittedName>
</protein>
<dbReference type="PANTHER" id="PTHR34542">
    <property type="entry name" value="OS08G0359900 PROTEIN"/>
    <property type="match status" value="1"/>
</dbReference>
<comment type="caution">
    <text evidence="2">The sequence shown here is derived from an EMBL/GenBank/DDBJ whole genome shotgun (WGS) entry which is preliminary data.</text>
</comment>